<dbReference type="RefSeq" id="WP_121205991.1">
    <property type="nucleotide sequence ID" value="NZ_RBZP01000025.1"/>
</dbReference>
<sequence length="110" mass="12196">MGISKDFKLIVTIIAQDMADKVLDAIEKEGVKKSTVLLSRGISDNNPILPFNVRIDPRREVILTLVPKDKANRTFEVILEAGELEKPLNGLTFISDIEKVGGIDLSMFDN</sequence>
<accession>A0A494ZU40</accession>
<keyword evidence="2" id="KW-1185">Reference proteome</keyword>
<gene>
    <name evidence="1" type="ORF">D8M06_18090</name>
</gene>
<protein>
    <submittedName>
        <fullName evidence="1">P-II family nitrogen regulator</fullName>
    </submittedName>
</protein>
<dbReference type="AlphaFoldDB" id="A0A494ZU40"/>
<dbReference type="OrthoDB" id="9180895at2"/>
<dbReference type="Gene3D" id="3.30.70.120">
    <property type="match status" value="1"/>
</dbReference>
<reference evidence="1 2" key="1">
    <citation type="journal article" date="2016" name="Int. J. Syst. Evol. Microbiol.">
        <title>Oceanobacillus halophilus sp. nov., a novel moderately halophilic bacterium from a hypersaline lake.</title>
        <authorList>
            <person name="Amoozegar M.A."/>
            <person name="Bagheri M."/>
            <person name="Makhdoumi A."/>
            <person name="Nikou M.M."/>
            <person name="Fazeli S.A.S."/>
            <person name="Schumann P."/>
            <person name="Sproer C."/>
            <person name="Sanchez-Porro C."/>
            <person name="Ventosa A."/>
        </authorList>
    </citation>
    <scope>NUCLEOTIDE SEQUENCE [LARGE SCALE GENOMIC DNA]</scope>
    <source>
        <strain evidence="1 2">DSM 23996</strain>
    </source>
</reference>
<organism evidence="1 2">
    <name type="scientific">Oceanobacillus halophilus</name>
    <dbReference type="NCBI Taxonomy" id="930130"/>
    <lineage>
        <taxon>Bacteria</taxon>
        <taxon>Bacillati</taxon>
        <taxon>Bacillota</taxon>
        <taxon>Bacilli</taxon>
        <taxon>Bacillales</taxon>
        <taxon>Bacillaceae</taxon>
        <taxon>Oceanobacillus</taxon>
    </lineage>
</organism>
<dbReference type="SUPFAM" id="SSF54913">
    <property type="entry name" value="GlnB-like"/>
    <property type="match status" value="1"/>
</dbReference>
<evidence type="ECO:0000313" key="2">
    <source>
        <dbReference type="Proteomes" id="UP000269301"/>
    </source>
</evidence>
<dbReference type="EMBL" id="RBZP01000025">
    <property type="protein sequence ID" value="RKQ29289.1"/>
    <property type="molecule type" value="Genomic_DNA"/>
</dbReference>
<proteinExistence type="predicted"/>
<dbReference type="InterPro" id="IPR015867">
    <property type="entry name" value="N-reg_PII/ATP_PRibTrfase_C"/>
</dbReference>
<dbReference type="Proteomes" id="UP000269301">
    <property type="component" value="Unassembled WGS sequence"/>
</dbReference>
<dbReference type="PROSITE" id="PS51343">
    <property type="entry name" value="PII_GLNB_DOM"/>
    <property type="match status" value="1"/>
</dbReference>
<comment type="caution">
    <text evidence="1">The sequence shown here is derived from an EMBL/GenBank/DDBJ whole genome shotgun (WGS) entry which is preliminary data.</text>
</comment>
<name>A0A494ZU40_9BACI</name>
<dbReference type="InterPro" id="IPR011322">
    <property type="entry name" value="N-reg_PII-like_a/b"/>
</dbReference>
<evidence type="ECO:0000313" key="1">
    <source>
        <dbReference type="EMBL" id="RKQ29289.1"/>
    </source>
</evidence>
<dbReference type="GO" id="GO:0006808">
    <property type="term" value="P:regulation of nitrogen utilization"/>
    <property type="evidence" value="ECO:0007669"/>
    <property type="project" value="InterPro"/>
</dbReference>
<dbReference type="InterPro" id="IPR002187">
    <property type="entry name" value="N-reg_PII"/>
</dbReference>
<dbReference type="Pfam" id="PF00543">
    <property type="entry name" value="P-II"/>
    <property type="match status" value="1"/>
</dbReference>
<dbReference type="GO" id="GO:0030234">
    <property type="term" value="F:enzyme regulator activity"/>
    <property type="evidence" value="ECO:0007669"/>
    <property type="project" value="InterPro"/>
</dbReference>